<evidence type="ECO:0000256" key="3">
    <source>
        <dbReference type="ARBA" id="ARBA00012239"/>
    </source>
</evidence>
<dbReference type="InterPro" id="IPR020578">
    <property type="entry name" value="Aminotrans_V_PyrdxlP_BS"/>
</dbReference>
<feature type="domain" description="Aminotransferase class V" evidence="9">
    <location>
        <begin position="36"/>
        <end position="404"/>
    </location>
</feature>
<dbReference type="GO" id="GO:0016829">
    <property type="term" value="F:lyase activity"/>
    <property type="evidence" value="ECO:0007669"/>
    <property type="project" value="UniProtKB-KW"/>
</dbReference>
<sequence length="416" mass="46038">MITFVFRIFINKMLDINKIRTDFPILSQKVNGKPLVYFDNGATSQKPQVVIDAIATYYEEINANIHRGVHTLSQLATDAYEESRIKIQNHINAKFAHEVLFTSGTTFGINLVANGFASLLKPNDEVMVSALEHHSNIVPWQMLCEKTGAKLVVIPMDENGELILSEYERLLSDKIKIVAVNHISNALGTVNPIKYMITKAHEVGAAVLIDGAQAVPHLKPDVQELDCDFYVFSGHKMCGPTGVGILYGKEAWLNKLPPYLGGGEMIKEVTFEKTTYADLPHKFEAGTPNIASGIVLGTAVDYMNSVGFENIQQQEKELLIYATEKLLEIEGLKIFGTAATKTSVISFNIDGIHPYDIGTIIDKLGIAVRTGHHCAQPIMNYFNIPGTIRASFAFYNTKEEIDIFVEAVKKAKTMLS</sequence>
<evidence type="ECO:0000256" key="8">
    <source>
        <dbReference type="RuleBase" id="RU004506"/>
    </source>
</evidence>
<dbReference type="PANTHER" id="PTHR43586">
    <property type="entry name" value="CYSTEINE DESULFURASE"/>
    <property type="match status" value="1"/>
</dbReference>
<name>A0A1I0Y9U9_9FLAO</name>
<evidence type="ECO:0000256" key="1">
    <source>
        <dbReference type="ARBA" id="ARBA00001933"/>
    </source>
</evidence>
<dbReference type="Gene3D" id="3.40.640.10">
    <property type="entry name" value="Type I PLP-dependent aspartate aminotransferase-like (Major domain)"/>
    <property type="match status" value="1"/>
</dbReference>
<dbReference type="InterPro" id="IPR015421">
    <property type="entry name" value="PyrdxlP-dep_Trfase_major"/>
</dbReference>
<dbReference type="EC" id="2.8.1.7" evidence="3 8"/>
<dbReference type="GO" id="GO:0006534">
    <property type="term" value="P:cysteine metabolic process"/>
    <property type="evidence" value="ECO:0007669"/>
    <property type="project" value="UniProtKB-UniRule"/>
</dbReference>
<dbReference type="AlphaFoldDB" id="A0A1I0Y9U9"/>
<dbReference type="GO" id="GO:0031071">
    <property type="term" value="F:cysteine desulfurase activity"/>
    <property type="evidence" value="ECO:0007669"/>
    <property type="project" value="UniProtKB-UniRule"/>
</dbReference>
<dbReference type="Proteomes" id="UP000199604">
    <property type="component" value="Unassembled WGS sequence"/>
</dbReference>
<evidence type="ECO:0000313" key="10">
    <source>
        <dbReference type="EMBL" id="SFB10165.1"/>
    </source>
</evidence>
<comment type="function">
    <text evidence="8">Catalyzes the removal of elemental sulfur and selenium atoms from L-cysteine, L-cystine, L-selenocysteine, and L-selenocystine to produce L-alanine.</text>
</comment>
<evidence type="ECO:0000313" key="11">
    <source>
        <dbReference type="Proteomes" id="UP000199604"/>
    </source>
</evidence>
<gene>
    <name evidence="10" type="ORF">SAMN05660845_1610</name>
</gene>
<dbReference type="CDD" id="cd06453">
    <property type="entry name" value="SufS_like"/>
    <property type="match status" value="1"/>
</dbReference>
<dbReference type="SUPFAM" id="SSF53383">
    <property type="entry name" value="PLP-dependent transferases"/>
    <property type="match status" value="1"/>
</dbReference>
<dbReference type="InterPro" id="IPR010970">
    <property type="entry name" value="Cys_dSase_SufS"/>
</dbReference>
<organism evidence="10 11">
    <name type="scientific">Flavobacterium swingsii</name>
    <dbReference type="NCBI Taxonomy" id="498292"/>
    <lineage>
        <taxon>Bacteria</taxon>
        <taxon>Pseudomonadati</taxon>
        <taxon>Bacteroidota</taxon>
        <taxon>Flavobacteriia</taxon>
        <taxon>Flavobacteriales</taxon>
        <taxon>Flavobacteriaceae</taxon>
        <taxon>Flavobacterium</taxon>
    </lineage>
</organism>
<accession>A0A1I0Y9U9</accession>
<reference evidence="11" key="1">
    <citation type="submission" date="2016-10" db="EMBL/GenBank/DDBJ databases">
        <authorList>
            <person name="Varghese N."/>
            <person name="Submissions S."/>
        </authorList>
    </citation>
    <scope>NUCLEOTIDE SEQUENCE [LARGE SCALE GENOMIC DNA]</scope>
    <source>
        <strain evidence="11">DSM 21789</strain>
    </source>
</reference>
<evidence type="ECO:0000256" key="7">
    <source>
        <dbReference type="RuleBase" id="RU004504"/>
    </source>
</evidence>
<dbReference type="Pfam" id="PF00266">
    <property type="entry name" value="Aminotran_5"/>
    <property type="match status" value="1"/>
</dbReference>
<dbReference type="PANTHER" id="PTHR43586:SF8">
    <property type="entry name" value="CYSTEINE DESULFURASE 1, CHLOROPLASTIC"/>
    <property type="match status" value="1"/>
</dbReference>
<protein>
    <recommendedName>
        <fullName evidence="3 8">Cysteine desulfurase</fullName>
        <ecNumber evidence="3 8">2.8.1.7</ecNumber>
    </recommendedName>
</protein>
<evidence type="ECO:0000256" key="5">
    <source>
        <dbReference type="ARBA" id="ARBA00022898"/>
    </source>
</evidence>
<keyword evidence="11" id="KW-1185">Reference proteome</keyword>
<dbReference type="GO" id="GO:0030170">
    <property type="term" value="F:pyridoxal phosphate binding"/>
    <property type="evidence" value="ECO:0007669"/>
    <property type="project" value="UniProtKB-UniRule"/>
</dbReference>
<keyword evidence="4 8" id="KW-0808">Transferase</keyword>
<evidence type="ECO:0000256" key="4">
    <source>
        <dbReference type="ARBA" id="ARBA00022679"/>
    </source>
</evidence>
<evidence type="ECO:0000259" key="9">
    <source>
        <dbReference type="Pfam" id="PF00266"/>
    </source>
</evidence>
<dbReference type="InterPro" id="IPR015424">
    <property type="entry name" value="PyrdxlP-dep_Trfase"/>
</dbReference>
<evidence type="ECO:0000256" key="2">
    <source>
        <dbReference type="ARBA" id="ARBA00010447"/>
    </source>
</evidence>
<dbReference type="STRING" id="498292.SAMN05660845_1610"/>
<dbReference type="EMBL" id="FOJT01000004">
    <property type="protein sequence ID" value="SFB10165.1"/>
    <property type="molecule type" value="Genomic_DNA"/>
</dbReference>
<comment type="catalytic activity">
    <reaction evidence="6 8">
        <text>(sulfur carrier)-H + L-cysteine = (sulfur carrier)-SH + L-alanine</text>
        <dbReference type="Rhea" id="RHEA:43892"/>
        <dbReference type="Rhea" id="RHEA-COMP:14737"/>
        <dbReference type="Rhea" id="RHEA-COMP:14739"/>
        <dbReference type="ChEBI" id="CHEBI:29917"/>
        <dbReference type="ChEBI" id="CHEBI:35235"/>
        <dbReference type="ChEBI" id="CHEBI:57972"/>
        <dbReference type="ChEBI" id="CHEBI:64428"/>
        <dbReference type="EC" id="2.8.1.7"/>
    </reaction>
</comment>
<comment type="cofactor">
    <cofactor evidence="1 7">
        <name>pyridoxal 5'-phosphate</name>
        <dbReference type="ChEBI" id="CHEBI:597326"/>
    </cofactor>
</comment>
<dbReference type="InterPro" id="IPR000192">
    <property type="entry name" value="Aminotrans_V_dom"/>
</dbReference>
<comment type="similarity">
    <text evidence="2 8">Belongs to the class-V pyridoxal-phosphate-dependent aminotransferase family. Csd subfamily.</text>
</comment>
<dbReference type="InterPro" id="IPR015422">
    <property type="entry name" value="PyrdxlP-dep_Trfase_small"/>
</dbReference>
<evidence type="ECO:0000256" key="6">
    <source>
        <dbReference type="ARBA" id="ARBA00050776"/>
    </source>
</evidence>
<proteinExistence type="inferred from homology"/>
<keyword evidence="10" id="KW-0456">Lyase</keyword>
<dbReference type="Gene3D" id="3.90.1150.10">
    <property type="entry name" value="Aspartate Aminotransferase, domain 1"/>
    <property type="match status" value="1"/>
</dbReference>
<dbReference type="NCBIfam" id="TIGR01979">
    <property type="entry name" value="sufS"/>
    <property type="match status" value="1"/>
</dbReference>
<keyword evidence="5 8" id="KW-0663">Pyridoxal phosphate</keyword>
<dbReference type="PROSITE" id="PS00595">
    <property type="entry name" value="AA_TRANSFER_CLASS_5"/>
    <property type="match status" value="1"/>
</dbReference>